<dbReference type="KEGG" id="nia:A8C56_12200"/>
<dbReference type="STRING" id="1176587.A8C56_12200"/>
<name>A0A1A9I4N9_9BACT</name>
<organism evidence="1 2">
    <name type="scientific">Niabella ginsenosidivorans</name>
    <dbReference type="NCBI Taxonomy" id="1176587"/>
    <lineage>
        <taxon>Bacteria</taxon>
        <taxon>Pseudomonadati</taxon>
        <taxon>Bacteroidota</taxon>
        <taxon>Chitinophagia</taxon>
        <taxon>Chitinophagales</taxon>
        <taxon>Chitinophagaceae</taxon>
        <taxon>Niabella</taxon>
    </lineage>
</organism>
<accession>A0A1A9I4N9</accession>
<keyword evidence="2" id="KW-1185">Reference proteome</keyword>
<evidence type="ECO:0000313" key="2">
    <source>
        <dbReference type="Proteomes" id="UP000077667"/>
    </source>
</evidence>
<dbReference type="Proteomes" id="UP000077667">
    <property type="component" value="Chromosome"/>
</dbReference>
<gene>
    <name evidence="1" type="ORF">A8C56_12200</name>
</gene>
<reference evidence="1 2" key="1">
    <citation type="submission" date="2016-05" db="EMBL/GenBank/DDBJ databases">
        <title>Niabella ginsenosidivorans BS26 whole genome sequencing.</title>
        <authorList>
            <person name="Im W.T."/>
            <person name="Siddiqi M.Z."/>
        </authorList>
    </citation>
    <scope>NUCLEOTIDE SEQUENCE [LARGE SCALE GENOMIC DNA]</scope>
    <source>
        <strain evidence="1 2">BS26</strain>
    </source>
</reference>
<dbReference type="EMBL" id="CP015772">
    <property type="protein sequence ID" value="ANH81641.1"/>
    <property type="molecule type" value="Genomic_DNA"/>
</dbReference>
<proteinExistence type="predicted"/>
<sequence length="64" mass="7398">MSFRQTHPPAAVSLYNCAEIGFFLQSFSCNPQKYLQALNNSGTKHCAEDIFMYLRRIKASPEYY</sequence>
<dbReference type="AlphaFoldDB" id="A0A1A9I4N9"/>
<protein>
    <submittedName>
        <fullName evidence="1">Uncharacterized protein</fullName>
    </submittedName>
</protein>
<evidence type="ECO:0000313" key="1">
    <source>
        <dbReference type="EMBL" id="ANH81641.1"/>
    </source>
</evidence>